<dbReference type="Proteomes" id="UP001476798">
    <property type="component" value="Unassembled WGS sequence"/>
</dbReference>
<feature type="domain" description="CCHC-type" evidence="1">
    <location>
        <begin position="149"/>
        <end position="165"/>
    </location>
</feature>
<gene>
    <name evidence="2" type="ORF">GOODEAATRI_002061</name>
</gene>
<dbReference type="InterPro" id="IPR001878">
    <property type="entry name" value="Znf_CCHC"/>
</dbReference>
<evidence type="ECO:0000313" key="3">
    <source>
        <dbReference type="Proteomes" id="UP001476798"/>
    </source>
</evidence>
<feature type="domain" description="CCHC-type" evidence="1">
    <location>
        <begin position="127"/>
        <end position="145"/>
    </location>
</feature>
<dbReference type="EMBL" id="JAHRIO010090030">
    <property type="protein sequence ID" value="MEQ2187191.1"/>
    <property type="molecule type" value="Genomic_DNA"/>
</dbReference>
<name>A0ABV0PV09_9TELE</name>
<accession>A0ABV0PV09</accession>
<comment type="caution">
    <text evidence="2">The sequence shown here is derived from an EMBL/GenBank/DDBJ whole genome shotgun (WGS) entry which is preliminary data.</text>
</comment>
<protein>
    <recommendedName>
        <fullName evidence="1">CCHC-type domain-containing protein</fullName>
    </recommendedName>
</protein>
<reference evidence="2 3" key="1">
    <citation type="submission" date="2021-06" db="EMBL/GenBank/DDBJ databases">
        <authorList>
            <person name="Palmer J.M."/>
        </authorList>
    </citation>
    <scope>NUCLEOTIDE SEQUENCE [LARGE SCALE GENOMIC DNA]</scope>
    <source>
        <strain evidence="2 3">GA_2019</strain>
        <tissue evidence="2">Muscle</tissue>
    </source>
</reference>
<dbReference type="SMART" id="SM00343">
    <property type="entry name" value="ZnF_C2HC"/>
    <property type="match status" value="2"/>
</dbReference>
<dbReference type="Gene3D" id="4.10.60.10">
    <property type="entry name" value="Zinc finger, CCHC-type"/>
    <property type="match status" value="1"/>
</dbReference>
<dbReference type="SUPFAM" id="SSF57756">
    <property type="entry name" value="Retrovirus zinc finger-like domains"/>
    <property type="match status" value="1"/>
</dbReference>
<sequence length="186" mass="20430">MAAATPFSTSFFQCPGEPTLPFDTWLKWLQPVPMDCRIIGSDLSYYIVWELKDKDCFTPYQIKIKAAGEQARIIAGENSASVQAVSAGATAFSRRRRNSAPPKHVPAPTLSHPPAPAVSVRPVSNRTCFCCGSQKHLANDTSCPAASVKCKNCNKIGHFAQVCRSAQFLCVKSTCLKFRSFTYMNM</sequence>
<keyword evidence="3" id="KW-1185">Reference proteome</keyword>
<evidence type="ECO:0000313" key="2">
    <source>
        <dbReference type="EMBL" id="MEQ2187191.1"/>
    </source>
</evidence>
<proteinExistence type="predicted"/>
<evidence type="ECO:0000259" key="1">
    <source>
        <dbReference type="SMART" id="SM00343"/>
    </source>
</evidence>
<dbReference type="InterPro" id="IPR036875">
    <property type="entry name" value="Znf_CCHC_sf"/>
</dbReference>
<organism evidence="2 3">
    <name type="scientific">Goodea atripinnis</name>
    <dbReference type="NCBI Taxonomy" id="208336"/>
    <lineage>
        <taxon>Eukaryota</taxon>
        <taxon>Metazoa</taxon>
        <taxon>Chordata</taxon>
        <taxon>Craniata</taxon>
        <taxon>Vertebrata</taxon>
        <taxon>Euteleostomi</taxon>
        <taxon>Actinopterygii</taxon>
        <taxon>Neopterygii</taxon>
        <taxon>Teleostei</taxon>
        <taxon>Neoteleostei</taxon>
        <taxon>Acanthomorphata</taxon>
        <taxon>Ovalentaria</taxon>
        <taxon>Atherinomorphae</taxon>
        <taxon>Cyprinodontiformes</taxon>
        <taxon>Goodeidae</taxon>
        <taxon>Goodea</taxon>
    </lineage>
</organism>